<dbReference type="RefSeq" id="WP_159484089.1">
    <property type="nucleotide sequence ID" value="NZ_BLIP01000001.1"/>
</dbReference>
<protein>
    <submittedName>
        <fullName evidence="1">Uncharacterized protein</fullName>
    </submittedName>
</protein>
<dbReference type="AlphaFoldDB" id="A0A640TCP1"/>
<dbReference type="Proteomes" id="UP000429552">
    <property type="component" value="Unassembled WGS sequence"/>
</dbReference>
<reference evidence="1 3" key="1">
    <citation type="submission" date="2019-12" db="EMBL/GenBank/DDBJ databases">
        <title>Whole genome shotgun sequence of Streptomyces libani subsp. libani NBRC 13452.</title>
        <authorList>
            <person name="Ichikawa N."/>
            <person name="Kimura A."/>
            <person name="Kitahashi Y."/>
            <person name="Komaki H."/>
            <person name="Tamura T."/>
        </authorList>
    </citation>
    <scope>NUCLEOTIDE SEQUENCE [LARGE SCALE GENOMIC DNA]</scope>
    <source>
        <strain evidence="1 3">NBRC 13452</strain>
    </source>
</reference>
<reference evidence="2 4" key="2">
    <citation type="submission" date="2022-12" db="EMBL/GenBank/DDBJ databases">
        <authorList>
            <person name="Ruckert C."/>
            <person name="Busche T."/>
            <person name="Kalinowski J."/>
            <person name="Wittmann C."/>
        </authorList>
    </citation>
    <scope>NUCLEOTIDE SEQUENCE [LARGE SCALE GENOMIC DNA]</scope>
    <source>
        <strain evidence="2 4">DSM 40555</strain>
    </source>
</reference>
<evidence type="ECO:0000313" key="1">
    <source>
        <dbReference type="EMBL" id="GFE20066.1"/>
    </source>
</evidence>
<evidence type="ECO:0000313" key="3">
    <source>
        <dbReference type="Proteomes" id="UP000429552"/>
    </source>
</evidence>
<name>A0A640TCP1_STRNI</name>
<evidence type="ECO:0000313" key="4">
    <source>
        <dbReference type="Proteomes" id="UP001210609"/>
    </source>
</evidence>
<gene>
    <name evidence="1" type="ORF">Sliba_05190</name>
    <name evidence="2" type="ORF">STRLI_000589</name>
</gene>
<dbReference type="EMBL" id="BLIP01000001">
    <property type="protein sequence ID" value="GFE20066.1"/>
    <property type="molecule type" value="Genomic_DNA"/>
</dbReference>
<accession>A0A640TCP1</accession>
<dbReference type="Proteomes" id="UP001210609">
    <property type="component" value="Chromosome"/>
</dbReference>
<evidence type="ECO:0000313" key="2">
    <source>
        <dbReference type="EMBL" id="WAT94917.1"/>
    </source>
</evidence>
<keyword evidence="4" id="KW-1185">Reference proteome</keyword>
<sequence length="69" mass="7744">MGLFSRKANTEQIMRDEAKAADMCKENADKVAATGEPIYGISEAGWNARAENFQAEANRLKDQLARKRR</sequence>
<dbReference type="EMBL" id="CP114202">
    <property type="protein sequence ID" value="WAT94917.1"/>
    <property type="molecule type" value="Genomic_DNA"/>
</dbReference>
<proteinExistence type="predicted"/>
<organism evidence="1 3">
    <name type="scientific">Streptomyces nigrescens</name>
    <dbReference type="NCBI Taxonomy" id="1920"/>
    <lineage>
        <taxon>Bacteria</taxon>
        <taxon>Bacillati</taxon>
        <taxon>Actinomycetota</taxon>
        <taxon>Actinomycetes</taxon>
        <taxon>Kitasatosporales</taxon>
        <taxon>Streptomycetaceae</taxon>
        <taxon>Streptomyces</taxon>
    </lineage>
</organism>